<keyword evidence="1" id="KW-0963">Cytoplasm</keyword>
<evidence type="ECO:0000313" key="9">
    <source>
        <dbReference type="EMBL" id="CAB4779232.1"/>
    </source>
</evidence>
<dbReference type="Gene3D" id="3.40.1160.10">
    <property type="entry name" value="Acetylglutamate kinase-like"/>
    <property type="match status" value="1"/>
</dbReference>
<dbReference type="GO" id="GO:0008652">
    <property type="term" value="P:amino acid biosynthetic process"/>
    <property type="evidence" value="ECO:0007669"/>
    <property type="project" value="UniProtKB-KW"/>
</dbReference>
<evidence type="ECO:0000256" key="5">
    <source>
        <dbReference type="ARBA" id="ARBA00022741"/>
    </source>
</evidence>
<dbReference type="InterPro" id="IPR011529">
    <property type="entry name" value="Glu_5kinase"/>
</dbReference>
<dbReference type="InterPro" id="IPR001057">
    <property type="entry name" value="Glu/AcGlu_kinase"/>
</dbReference>
<accession>A0A6J6W2P4</accession>
<dbReference type="PANTHER" id="PTHR43654">
    <property type="entry name" value="GLUTAMATE 5-KINASE"/>
    <property type="match status" value="1"/>
</dbReference>
<keyword evidence="3" id="KW-0641">Proline biosynthesis</keyword>
<keyword evidence="4" id="KW-0808">Transferase</keyword>
<dbReference type="PRINTS" id="PR00474">
    <property type="entry name" value="GLU5KINASE"/>
</dbReference>
<dbReference type="AlphaFoldDB" id="A0A6J6W2P4"/>
<dbReference type="GO" id="GO:0005524">
    <property type="term" value="F:ATP binding"/>
    <property type="evidence" value="ECO:0007669"/>
    <property type="project" value="UniProtKB-KW"/>
</dbReference>
<evidence type="ECO:0000256" key="2">
    <source>
        <dbReference type="ARBA" id="ARBA00022605"/>
    </source>
</evidence>
<organism evidence="9">
    <name type="scientific">freshwater metagenome</name>
    <dbReference type="NCBI Taxonomy" id="449393"/>
    <lineage>
        <taxon>unclassified sequences</taxon>
        <taxon>metagenomes</taxon>
        <taxon>ecological metagenomes</taxon>
    </lineage>
</organism>
<dbReference type="InterPro" id="IPR019797">
    <property type="entry name" value="Glutamate_5-kinase_CS"/>
</dbReference>
<evidence type="ECO:0000259" key="8">
    <source>
        <dbReference type="SMART" id="SM00359"/>
    </source>
</evidence>
<sequence>MKGRVVVKVGTSSVTAEQGELDLVALSKLAQELFEAKTAGYEVVLVLSGAIAAGLPALGLTERPADIRTLQAIAAVGQPMLMEQLRTLLAVHSIVPGQVLLAPYDFGQRSQYLHARETLVRLLELGVIPIVNENDTVADDEIRYGDNDRLAALVANMISAETLVLLTDTDGLYTADPRLDADASLIEEIVSVDAELEAVAGGAGSQRGSGGMASKLGAAKIASWSGVRTVIAATSTPGVIASALSGSGIGTTVLPRQERLSGRKLWIAFARAAAGRVIVDAGAVTALADGGRSLLAAGVLEVIGEFEPEAALEIAGPDGRIFAKGLTRLSAANVRAYAGMQSSELPAGAPGEVIHCDDLVVIPDS</sequence>
<keyword evidence="5" id="KW-0547">Nucleotide-binding</keyword>
<dbReference type="Gene3D" id="2.30.130.10">
    <property type="entry name" value="PUA domain"/>
    <property type="match status" value="1"/>
</dbReference>
<protein>
    <submittedName>
        <fullName evidence="9">Unannotated protein</fullName>
    </submittedName>
</protein>
<evidence type="ECO:0000256" key="7">
    <source>
        <dbReference type="ARBA" id="ARBA00022840"/>
    </source>
</evidence>
<keyword evidence="7" id="KW-0067">ATP-binding</keyword>
<name>A0A6J6W2P4_9ZZZZ</name>
<dbReference type="InterPro" id="IPR001048">
    <property type="entry name" value="Asp/Glu/Uridylate_kinase"/>
</dbReference>
<dbReference type="CDD" id="cd04242">
    <property type="entry name" value="AAK_G5K_ProB"/>
    <property type="match status" value="1"/>
</dbReference>
<dbReference type="PIRSF" id="PIRSF000729">
    <property type="entry name" value="GK"/>
    <property type="match status" value="1"/>
</dbReference>
<feature type="domain" description="PUA" evidence="8">
    <location>
        <begin position="275"/>
        <end position="358"/>
    </location>
</feature>
<dbReference type="SMART" id="SM00359">
    <property type="entry name" value="PUA"/>
    <property type="match status" value="1"/>
</dbReference>
<dbReference type="InterPro" id="IPR002478">
    <property type="entry name" value="PUA"/>
</dbReference>
<dbReference type="EMBL" id="CAEZZU010000098">
    <property type="protein sequence ID" value="CAB4779232.1"/>
    <property type="molecule type" value="Genomic_DNA"/>
</dbReference>
<dbReference type="SUPFAM" id="SSF88697">
    <property type="entry name" value="PUA domain-like"/>
    <property type="match status" value="1"/>
</dbReference>
<dbReference type="PROSITE" id="PS00902">
    <property type="entry name" value="GLUTAMATE_5_KINASE"/>
    <property type="match status" value="1"/>
</dbReference>
<keyword evidence="6" id="KW-0418">Kinase</keyword>
<dbReference type="InterPro" id="IPR036974">
    <property type="entry name" value="PUA_sf"/>
</dbReference>
<proteinExistence type="inferred from homology"/>
<dbReference type="FunFam" id="3.40.1160.10:FF:000018">
    <property type="entry name" value="Glutamate 5-kinase"/>
    <property type="match status" value="1"/>
</dbReference>
<dbReference type="GO" id="GO:0004349">
    <property type="term" value="F:glutamate 5-kinase activity"/>
    <property type="evidence" value="ECO:0007669"/>
    <property type="project" value="InterPro"/>
</dbReference>
<dbReference type="GO" id="GO:0005829">
    <property type="term" value="C:cytosol"/>
    <property type="evidence" value="ECO:0007669"/>
    <property type="project" value="TreeGrafter"/>
</dbReference>
<evidence type="ECO:0000256" key="3">
    <source>
        <dbReference type="ARBA" id="ARBA00022650"/>
    </source>
</evidence>
<dbReference type="InterPro" id="IPR041739">
    <property type="entry name" value="G5K_ProB"/>
</dbReference>
<evidence type="ECO:0000256" key="6">
    <source>
        <dbReference type="ARBA" id="ARBA00022777"/>
    </source>
</evidence>
<dbReference type="CDD" id="cd21157">
    <property type="entry name" value="PUA_G5K"/>
    <property type="match status" value="1"/>
</dbReference>
<dbReference type="InterPro" id="IPR005715">
    <property type="entry name" value="Glu_5kinase/COase_Synthase"/>
</dbReference>
<evidence type="ECO:0000256" key="4">
    <source>
        <dbReference type="ARBA" id="ARBA00022679"/>
    </source>
</evidence>
<dbReference type="InterPro" id="IPR015947">
    <property type="entry name" value="PUA-like_sf"/>
</dbReference>
<gene>
    <name evidence="9" type="ORF">UFOPK2925_00751</name>
</gene>
<dbReference type="GO" id="GO:0003723">
    <property type="term" value="F:RNA binding"/>
    <property type="evidence" value="ECO:0007669"/>
    <property type="project" value="InterPro"/>
</dbReference>
<dbReference type="HAMAP" id="MF_00456">
    <property type="entry name" value="ProB"/>
    <property type="match status" value="1"/>
</dbReference>
<dbReference type="NCBIfam" id="TIGR01027">
    <property type="entry name" value="proB"/>
    <property type="match status" value="1"/>
</dbReference>
<dbReference type="InterPro" id="IPR036393">
    <property type="entry name" value="AceGlu_kinase-like_sf"/>
</dbReference>
<dbReference type="PANTHER" id="PTHR43654:SF1">
    <property type="entry name" value="ISOPENTENYL PHOSPHATE KINASE"/>
    <property type="match status" value="1"/>
</dbReference>
<dbReference type="Pfam" id="PF00696">
    <property type="entry name" value="AA_kinase"/>
    <property type="match status" value="1"/>
</dbReference>
<dbReference type="PROSITE" id="PS50890">
    <property type="entry name" value="PUA"/>
    <property type="match status" value="1"/>
</dbReference>
<keyword evidence="2" id="KW-0028">Amino-acid biosynthesis</keyword>
<evidence type="ECO:0000256" key="1">
    <source>
        <dbReference type="ARBA" id="ARBA00022490"/>
    </source>
</evidence>
<dbReference type="SUPFAM" id="SSF53633">
    <property type="entry name" value="Carbamate kinase-like"/>
    <property type="match status" value="1"/>
</dbReference>
<reference evidence="9" key="1">
    <citation type="submission" date="2020-05" db="EMBL/GenBank/DDBJ databases">
        <authorList>
            <person name="Chiriac C."/>
            <person name="Salcher M."/>
            <person name="Ghai R."/>
            <person name="Kavagutti S V."/>
        </authorList>
    </citation>
    <scope>NUCLEOTIDE SEQUENCE</scope>
</reference>
<dbReference type="Pfam" id="PF01472">
    <property type="entry name" value="PUA"/>
    <property type="match status" value="1"/>
</dbReference>